<dbReference type="EMBL" id="MN739481">
    <property type="protein sequence ID" value="QHT07340.1"/>
    <property type="molecule type" value="Genomic_DNA"/>
</dbReference>
<dbReference type="AlphaFoldDB" id="A0A6C0CTW9"/>
<sequence length="1088" mass="124360">MADVLVFEPTEFEVLETFDFEEEIQKPEETRFFTLENQLTDYFEKVLPKGKVTKHEIKELKKLKDRFKLAYEGLIIATESDYIVNNIRKGVTIPWINPVYAEFDYKRYSYEKEWIPIFEQKRTANYYPRLLGALPRPYTSTADGRLLGEKALLVNQEGQKPVIGLGNYLTTKNIIRDDGMYDSIALEVPNTSDEIKTIGFYLGERPELPRPLLDHPFLKSNKPSFVETDMSLLDSFPSVTAIMEHAIPVTTDPYSVKELLKLYDIRMPQIPWAAWKERFPPIERQDVSMPVLEIKWKRDTPDVPSEILTKVYSKQWYPGYDSRLWLSDQIDGGYFVSRLLLSEASSAGSLAVSPFADVPVAAFPESNPEICMMLTSNFDSFLSSGLYRPVGKGGQCIPVSTIMQEKITAAYKNRIIWKESTKNDIIKEYHQLLKQFQISSHVEAAPKYEKAEHALQSERRKDVLVIQEDTNREPEDKAEALEKIIRDLSLEKYKYYDTTGQFVLCLHTLEILRGALEDKFKFYADWTVSIDGKRVCQHCGEEINSDTFAAVKEYDEDGHLVMEYSALETNIVQGDNLVNSLAELKKIFNPDNAGESLLFTILTFLQVLPDEKQLIPILQLIRKLSAGLKARAISSKAISREKQELVEGALGVAGAVVLLQAHNPFLIPKRSVGNRPLNTSGYPRDSDNPEECYILNSILILLRKTFESFPGSYRGSVATILREVLKKSKTLQEQALQWIKFFAEQNKTIFENARERYEVPEEEAPRNSLVLPLDVIEDPVFLPGEAMGDEQYTVCNSNTLTSLWTTKQPPNVLQAELSLQSRIEPSPRLESISLRDVPVSFYRPSDSEIRKRVALGLPSGFAVLNEFVKSADGTAFVTITSRLLSCLYDTSFAKKEQIRIRNQLENIDISESDPMIRDIAKGYFFELLHIIKASPPLLRATSDALKQDLTIRMILLSKAAAEKEDFELKAKERNTLKSSLRSMNDTERELTKRLLELGLADFIITNVDRKRFVRELNYTDPELEEVDVVDMNRPEEGYNDERDYVENGNEPIADDGTQLQVDYGDYGDRAVRDYNDYTTQYSFDEDSL</sequence>
<organism evidence="1">
    <name type="scientific">viral metagenome</name>
    <dbReference type="NCBI Taxonomy" id="1070528"/>
    <lineage>
        <taxon>unclassified sequences</taxon>
        <taxon>metagenomes</taxon>
        <taxon>organismal metagenomes</taxon>
    </lineage>
</organism>
<name>A0A6C0CTW9_9ZZZZ</name>
<protein>
    <submittedName>
        <fullName evidence="1">Uncharacterized protein</fullName>
    </submittedName>
</protein>
<accession>A0A6C0CTW9</accession>
<proteinExistence type="predicted"/>
<evidence type="ECO:0000313" key="1">
    <source>
        <dbReference type="EMBL" id="QHT07340.1"/>
    </source>
</evidence>
<reference evidence="1" key="1">
    <citation type="journal article" date="2020" name="Nature">
        <title>Giant virus diversity and host interactions through global metagenomics.</title>
        <authorList>
            <person name="Schulz F."/>
            <person name="Roux S."/>
            <person name="Paez-Espino D."/>
            <person name="Jungbluth S."/>
            <person name="Walsh D.A."/>
            <person name="Denef V.J."/>
            <person name="McMahon K.D."/>
            <person name="Konstantinidis K.T."/>
            <person name="Eloe-Fadrosh E.A."/>
            <person name="Kyrpides N.C."/>
            <person name="Woyke T."/>
        </authorList>
    </citation>
    <scope>NUCLEOTIDE SEQUENCE</scope>
    <source>
        <strain evidence="1">GVMAG-M-3300021963-12</strain>
    </source>
</reference>